<accession>A0AAN4VZN3</accession>
<evidence type="ECO:0000313" key="2">
    <source>
        <dbReference type="EMBL" id="GJM61878.1"/>
    </source>
</evidence>
<name>A0AAN4VZN3_9BACT</name>
<dbReference type="InterPro" id="IPR006145">
    <property type="entry name" value="PsdUridine_synth_RsuA/RluA"/>
</dbReference>
<comment type="caution">
    <text evidence="2">The sequence shown here is derived from an EMBL/GenBank/DDBJ whole genome shotgun (WGS) entry which is preliminary data.</text>
</comment>
<proteinExistence type="predicted"/>
<dbReference type="Gene3D" id="3.30.2350.10">
    <property type="entry name" value="Pseudouridine synthase"/>
    <property type="match status" value="1"/>
</dbReference>
<dbReference type="SUPFAM" id="SSF55120">
    <property type="entry name" value="Pseudouridine synthase"/>
    <property type="match status" value="1"/>
</dbReference>
<evidence type="ECO:0000313" key="3">
    <source>
        <dbReference type="Proteomes" id="UP001310022"/>
    </source>
</evidence>
<reference evidence="2 3" key="1">
    <citation type="submission" date="2021-12" db="EMBL/GenBank/DDBJ databases">
        <title>Genome sequencing of bacteria with rrn-lacking chromosome and rrn-plasmid.</title>
        <authorList>
            <person name="Anda M."/>
            <person name="Iwasaki W."/>
        </authorList>
    </citation>
    <scope>NUCLEOTIDE SEQUENCE [LARGE SCALE GENOMIC DNA]</scope>
    <source>
        <strain evidence="2 3">NBRC 15940</strain>
    </source>
</reference>
<keyword evidence="3" id="KW-1185">Reference proteome</keyword>
<dbReference type="EMBL" id="BQKE01000001">
    <property type="protein sequence ID" value="GJM61878.1"/>
    <property type="molecule type" value="Genomic_DNA"/>
</dbReference>
<dbReference type="PANTHER" id="PTHR21600">
    <property type="entry name" value="MITOCHONDRIAL RNA PSEUDOURIDINE SYNTHASE"/>
    <property type="match status" value="1"/>
</dbReference>
<organism evidence="2 3">
    <name type="scientific">Persicobacter diffluens</name>
    <dbReference type="NCBI Taxonomy" id="981"/>
    <lineage>
        <taxon>Bacteria</taxon>
        <taxon>Pseudomonadati</taxon>
        <taxon>Bacteroidota</taxon>
        <taxon>Cytophagia</taxon>
        <taxon>Cytophagales</taxon>
        <taxon>Persicobacteraceae</taxon>
        <taxon>Persicobacter</taxon>
    </lineage>
</organism>
<protein>
    <submittedName>
        <fullName evidence="2">RNA pseudouridine synthase</fullName>
    </submittedName>
</protein>
<feature type="domain" description="Pseudouridine synthase RsuA/RluA-like" evidence="1">
    <location>
        <begin position="388"/>
        <end position="535"/>
    </location>
</feature>
<dbReference type="InterPro" id="IPR020103">
    <property type="entry name" value="PsdUridine_synth_cat_dom_sf"/>
</dbReference>
<dbReference type="GO" id="GO:0140098">
    <property type="term" value="F:catalytic activity, acting on RNA"/>
    <property type="evidence" value="ECO:0007669"/>
    <property type="project" value="UniProtKB-ARBA"/>
</dbReference>
<dbReference type="PROSITE" id="PS01129">
    <property type="entry name" value="PSI_RLU"/>
    <property type="match status" value="1"/>
</dbReference>
<dbReference type="GO" id="GO:0000455">
    <property type="term" value="P:enzyme-directed rRNA pseudouridine synthesis"/>
    <property type="evidence" value="ECO:0007669"/>
    <property type="project" value="TreeGrafter"/>
</dbReference>
<dbReference type="Proteomes" id="UP001310022">
    <property type="component" value="Unassembled WGS sequence"/>
</dbReference>
<evidence type="ECO:0000259" key="1">
    <source>
        <dbReference type="Pfam" id="PF00849"/>
    </source>
</evidence>
<sequence>MLGFGKKGLILAIEKETHKRAEMTINPSDKDRLIHALPKEAENITLPEKFTFPFNYQPHALCVLAAEELQAYLAQKEEWQEELSLEGDNERVGKMFGVMIVRDSHGQLGYLAAFSGAIAGKNQWPGFVPTLYDRWDPNSFFKIGEQELNAINEEVVKRENAPDYLAALQDMEECRRIGTAQIEAFRKEVKDRKAERRAKRAEAESTLSEEAYSKLLHKASLESQADRKWLKGAIKQEQKRMKIAEEKVEAMRAPILALKEARREKSNAIQQQIFDQYTFLNTRGEKKGVREIFGEELPPAGAGDCAGPRLLQYAFAQNLSPIAMAEFWYGPSPKTIIRKHLNYYPACKGKCGPIMGHMLQGLEMEEDPLPARIIVPDHIEVLYEDEVLAVVNKPSGFLSVPGKSHTDSILERIKQQMPDAEGPIIVHRLDMDTSGLMVVTKNEEVYKNLQEQFTKRTVKKRYTALLEGYVKKSDGYIDLPLRVDLDDRPRQMVCYQHGKAARTKFEVKERKNGRTLIHFYPITGRTHQLRMHAAHPDGLNCPITGDDLYGKVDERLHLHAAYLEFEHPVKRERMSFVLEADF</sequence>
<dbReference type="Pfam" id="PF00849">
    <property type="entry name" value="PseudoU_synth_2"/>
    <property type="match status" value="1"/>
</dbReference>
<dbReference type="InterPro" id="IPR006224">
    <property type="entry name" value="PsdUridine_synth_RluA-like_CS"/>
</dbReference>
<gene>
    <name evidence="2" type="ORF">PEDI_24300</name>
</gene>
<dbReference type="AlphaFoldDB" id="A0AAN4VZN3"/>
<dbReference type="CDD" id="cd02869">
    <property type="entry name" value="PseudoU_synth_RluA_like"/>
    <property type="match status" value="1"/>
</dbReference>
<dbReference type="GO" id="GO:0009982">
    <property type="term" value="F:pseudouridine synthase activity"/>
    <property type="evidence" value="ECO:0007669"/>
    <property type="project" value="InterPro"/>
</dbReference>
<dbReference type="InterPro" id="IPR050188">
    <property type="entry name" value="RluA_PseudoU_synthase"/>
</dbReference>
<dbReference type="GO" id="GO:0003723">
    <property type="term" value="F:RNA binding"/>
    <property type="evidence" value="ECO:0007669"/>
    <property type="project" value="InterPro"/>
</dbReference>
<dbReference type="PANTHER" id="PTHR21600:SF89">
    <property type="entry name" value="RIBOSOMAL LARGE SUBUNIT PSEUDOURIDINE SYNTHASE A"/>
    <property type="match status" value="1"/>
</dbReference>